<dbReference type="Pfam" id="PF11578">
    <property type="entry name" value="DUF3237"/>
    <property type="match status" value="1"/>
</dbReference>
<proteinExistence type="predicted"/>
<dbReference type="InterPro" id="IPR020915">
    <property type="entry name" value="UPF0311"/>
</dbReference>
<dbReference type="EMBL" id="CP116968">
    <property type="protein sequence ID" value="WNM60762.1"/>
    <property type="molecule type" value="Genomic_DNA"/>
</dbReference>
<dbReference type="PANTHER" id="PTHR37315:SF1">
    <property type="entry name" value="UPF0311 PROTEIN BLR7842"/>
    <property type="match status" value="1"/>
</dbReference>
<name>A0AA96JUM7_9BACT</name>
<dbReference type="RefSeq" id="WP_312741942.1">
    <property type="nucleotide sequence ID" value="NZ_CP116968.1"/>
</dbReference>
<keyword evidence="2" id="KW-1185">Reference proteome</keyword>
<dbReference type="AlphaFoldDB" id="A0AA96JUM7"/>
<dbReference type="Proteomes" id="UP001302494">
    <property type="component" value="Chromosome"/>
</dbReference>
<dbReference type="Gene3D" id="2.40.160.20">
    <property type="match status" value="1"/>
</dbReference>
<organism evidence="1 2">
    <name type="scientific">Candidatus Nitrospira neomarina</name>
    <dbReference type="NCBI Taxonomy" id="3020899"/>
    <lineage>
        <taxon>Bacteria</taxon>
        <taxon>Pseudomonadati</taxon>
        <taxon>Nitrospirota</taxon>
        <taxon>Nitrospiria</taxon>
        <taxon>Nitrospirales</taxon>
        <taxon>Nitrospiraceae</taxon>
        <taxon>Nitrospira</taxon>
    </lineage>
</organism>
<reference evidence="1 2" key="1">
    <citation type="submission" date="2023-01" db="EMBL/GenBank/DDBJ databases">
        <title>Cultivation and genomic characterization of new, ubiquitous marine nitrite-oxidizing bacteria from the Nitrospirales.</title>
        <authorList>
            <person name="Mueller A.J."/>
            <person name="Daebeler A."/>
            <person name="Herbold C.W."/>
            <person name="Kirkegaard R.H."/>
            <person name="Daims H."/>
        </authorList>
    </citation>
    <scope>NUCLEOTIDE SEQUENCE [LARGE SCALE GENOMIC DNA]</scope>
    <source>
        <strain evidence="1 2">DK</strain>
    </source>
</reference>
<protein>
    <submittedName>
        <fullName evidence="1">DUF3237 domain-containing protein</fullName>
    </submittedName>
</protein>
<dbReference type="KEGG" id="nneo:PQG83_13450"/>
<gene>
    <name evidence="1" type="ORF">PQG83_13450</name>
</gene>
<sequence length="293" mass="32810">MMMRYNHEGLTLWYGTEDTPAPEGVVESGDNLSVIAAVSPANPSNTVSVLYRVEESFERTVRASLLRNEHGAGRQYFKAAFPRLPPGSKVEYTVIGENSGRRVPNPCAMTGLTRQFEVRSAFASTSTPDEASQPNLAERRLPFSIEYLSHFTIHLGGSPPEIIGETPEGIKVNWYISSGEFTGPKLNGKINQEGGDWMTIRQDGVGLMDVRATLETSDGALIFIHYPGYFELGEKGYENFLKKKWPPTPPTRTTPWMITSHPKYLWVNRLQCIGIGRVIMKEPIYEYDLYGLI</sequence>
<dbReference type="PANTHER" id="PTHR37315">
    <property type="entry name" value="UPF0311 PROTEIN BLR7842"/>
    <property type="match status" value="1"/>
</dbReference>
<accession>A0AA96JUM7</accession>
<evidence type="ECO:0000313" key="2">
    <source>
        <dbReference type="Proteomes" id="UP001302494"/>
    </source>
</evidence>
<evidence type="ECO:0000313" key="1">
    <source>
        <dbReference type="EMBL" id="WNM60762.1"/>
    </source>
</evidence>